<name>A0AAX1K3J5_STRMG</name>
<reference evidence="2" key="1">
    <citation type="submission" date="2020-12" db="EMBL/GenBank/DDBJ databases">
        <authorList>
            <person name="Wen Z.T."/>
        </authorList>
    </citation>
    <scope>NUCLEOTIDE SEQUENCE [LARGE SCALE GENOMIC DNA]</scope>
    <source>
        <strain evidence="2">27-3</strain>
    </source>
</reference>
<dbReference type="EMBL" id="CP066294">
    <property type="protein sequence ID" value="QQL47416.1"/>
    <property type="molecule type" value="Genomic_DNA"/>
</dbReference>
<proteinExistence type="predicted"/>
<evidence type="ECO:0000313" key="1">
    <source>
        <dbReference type="EMBL" id="QQL47416.1"/>
    </source>
</evidence>
<evidence type="ECO:0000313" key="2">
    <source>
        <dbReference type="Proteomes" id="UP000595884"/>
    </source>
</evidence>
<protein>
    <recommendedName>
        <fullName evidence="3">Restriction endonuclease</fullName>
    </recommendedName>
</protein>
<organism evidence="1 2">
    <name type="scientific">Streptococcus mutans</name>
    <dbReference type="NCBI Taxonomy" id="1309"/>
    <lineage>
        <taxon>Bacteria</taxon>
        <taxon>Bacillati</taxon>
        <taxon>Bacillota</taxon>
        <taxon>Bacilli</taxon>
        <taxon>Lactobacillales</taxon>
        <taxon>Streptococcaceae</taxon>
        <taxon>Streptococcus</taxon>
    </lineage>
</organism>
<evidence type="ECO:0008006" key="3">
    <source>
        <dbReference type="Google" id="ProtNLM"/>
    </source>
</evidence>
<accession>A0AAX1K3J5</accession>
<gene>
    <name evidence="1" type="ORF">IGS65_000850</name>
</gene>
<dbReference type="RefSeq" id="WP_192072337.1">
    <property type="nucleotide sequence ID" value="NZ_CP066294.2"/>
</dbReference>
<dbReference type="AlphaFoldDB" id="A0AAX1K3J5"/>
<dbReference type="Proteomes" id="UP000595884">
    <property type="component" value="Chromosome"/>
</dbReference>
<sequence>MKIQLINYLGKNDKNYNVAECNSFGNAMSLDMYDLNIIDLSSEYLWRNNNYTPDYNILSSDNDLKTLKYSIIDSQSTKFIYILPKNILFYTGGSYHSSKLLKDISNKFLQHLRKIAETNDVTIYYEKTVTTIENTKIGADFYFYPISLYNSMLINGNGENAVNLENKIYSDDSNKLVSYTDGRYTLTTLQFEDGEALNKYLNQIYKNDSKEEYPEWFEEISFFDDNVQKEAIETEKRRIAESKQKIKSAQEILKANRRFESILFKTGQALEEILISMLKEMFDINSEFIDTKDEDFSFEKNGIHYLFEFKGLTKDVKKSNISQLTTHAYKYAEQNEIADDSIKRIMIVTRYKDKAPKDRLPISHNVIEVAKNSMNNVLIIDTVQFLKMFEKYRSGELSSEQCLELFNGIGLLEGK</sequence>